<dbReference type="InterPro" id="IPR036927">
    <property type="entry name" value="Cyt_c_oxase-like_su1_sf"/>
</dbReference>
<organism evidence="2 3">
    <name type="scientific">Psychrobacillus soli</name>
    <dbReference type="NCBI Taxonomy" id="1543965"/>
    <lineage>
        <taxon>Bacteria</taxon>
        <taxon>Bacillati</taxon>
        <taxon>Bacillota</taxon>
        <taxon>Bacilli</taxon>
        <taxon>Bacillales</taxon>
        <taxon>Bacillaceae</taxon>
        <taxon>Psychrobacillus</taxon>
    </lineage>
</organism>
<keyword evidence="1" id="KW-0472">Membrane</keyword>
<accession>A0A544TM14</accession>
<dbReference type="AlphaFoldDB" id="A0A544TM14"/>
<dbReference type="EMBL" id="VDGG01000002">
    <property type="protein sequence ID" value="TQR18501.1"/>
    <property type="molecule type" value="Genomic_DNA"/>
</dbReference>
<feature type="transmembrane region" description="Helical" evidence="1">
    <location>
        <begin position="94"/>
        <end position="117"/>
    </location>
</feature>
<dbReference type="Proteomes" id="UP000318937">
    <property type="component" value="Unassembled WGS sequence"/>
</dbReference>
<evidence type="ECO:0000313" key="3">
    <source>
        <dbReference type="Proteomes" id="UP000318937"/>
    </source>
</evidence>
<dbReference type="Gene3D" id="1.20.210.10">
    <property type="entry name" value="Cytochrome c oxidase-like, subunit I domain"/>
    <property type="match status" value="1"/>
</dbReference>
<evidence type="ECO:0000256" key="1">
    <source>
        <dbReference type="SAM" id="Phobius"/>
    </source>
</evidence>
<gene>
    <name evidence="2" type="ORF">FG383_01225</name>
</gene>
<reference evidence="2 3" key="1">
    <citation type="submission" date="2019-05" db="EMBL/GenBank/DDBJ databases">
        <title>Psychrobacillus vulpis sp. nov., a new species isolated from feces of a red fox that inhabits in The Tablas de Daimiel Natural Park, Albacete, Spain.</title>
        <authorList>
            <person name="Rodriguez M."/>
            <person name="Reina J.C."/>
            <person name="Bejar V."/>
            <person name="Llamas I."/>
        </authorList>
    </citation>
    <scope>NUCLEOTIDE SEQUENCE [LARGE SCALE GENOMIC DNA]</scope>
    <source>
        <strain evidence="2 3">NHI-2</strain>
    </source>
</reference>
<feature type="transmembrane region" description="Helical" evidence="1">
    <location>
        <begin position="68"/>
        <end position="88"/>
    </location>
</feature>
<dbReference type="SUPFAM" id="SSF81442">
    <property type="entry name" value="Cytochrome c oxidase subunit I-like"/>
    <property type="match status" value="1"/>
</dbReference>
<proteinExistence type="predicted"/>
<protein>
    <submittedName>
        <fullName evidence="2">Cytochrome-c oxidase</fullName>
    </submittedName>
</protein>
<sequence>MAIRFIKISVVYFVIGVLLGLYMSMAHDYVLKGVHVHVNLLGWTSFALAGFVYHLFPSTSNNMYAKLHFWSANIGLPLMMIALTVLVLKGAEEATVFTAIGGVLVVFSVIILAINVFKNVRSTN</sequence>
<comment type="caution">
    <text evidence="2">The sequence shown here is derived from an EMBL/GenBank/DDBJ whole genome shotgun (WGS) entry which is preliminary data.</text>
</comment>
<dbReference type="OrthoDB" id="9808748at2"/>
<feature type="transmembrane region" description="Helical" evidence="1">
    <location>
        <begin position="36"/>
        <end position="56"/>
    </location>
</feature>
<name>A0A544TM14_9BACI</name>
<keyword evidence="3" id="KW-1185">Reference proteome</keyword>
<keyword evidence="1" id="KW-1133">Transmembrane helix</keyword>
<keyword evidence="1" id="KW-0812">Transmembrane</keyword>
<evidence type="ECO:0000313" key="2">
    <source>
        <dbReference type="EMBL" id="TQR18501.1"/>
    </source>
</evidence>
<dbReference type="RefSeq" id="WP_142605025.1">
    <property type="nucleotide sequence ID" value="NZ_VDGG01000002.1"/>
</dbReference>